<comment type="caution">
    <text evidence="6">The sequence shown here is derived from an EMBL/GenBank/DDBJ whole genome shotgun (WGS) entry which is preliminary data.</text>
</comment>
<dbReference type="InterPro" id="IPR014710">
    <property type="entry name" value="RmlC-like_jellyroll"/>
</dbReference>
<name>A0ABQ1YEW8_9BACT</name>
<dbReference type="InterPro" id="IPR036097">
    <property type="entry name" value="HisK_dim/P_sf"/>
</dbReference>
<keyword evidence="6" id="KW-0418">Kinase</keyword>
<dbReference type="Pfam" id="PF02518">
    <property type="entry name" value="HATPase_c"/>
    <property type="match status" value="1"/>
</dbReference>
<dbReference type="InterPro" id="IPR004358">
    <property type="entry name" value="Sig_transdc_His_kin-like_C"/>
</dbReference>
<dbReference type="EC" id="2.7.13.3" evidence="2"/>
<dbReference type="PROSITE" id="PS50042">
    <property type="entry name" value="CNMP_BINDING_3"/>
    <property type="match status" value="1"/>
</dbReference>
<evidence type="ECO:0000256" key="1">
    <source>
        <dbReference type="ARBA" id="ARBA00000085"/>
    </source>
</evidence>
<dbReference type="CDD" id="cd00038">
    <property type="entry name" value="CAP_ED"/>
    <property type="match status" value="1"/>
</dbReference>
<keyword evidence="6" id="KW-0808">Transferase</keyword>
<dbReference type="PROSITE" id="PS50109">
    <property type="entry name" value="HIS_KIN"/>
    <property type="match status" value="1"/>
</dbReference>
<comment type="catalytic activity">
    <reaction evidence="1">
        <text>ATP + protein L-histidine = ADP + protein N-phospho-L-histidine.</text>
        <dbReference type="EC" id="2.7.13.3"/>
    </reaction>
</comment>
<evidence type="ECO:0000256" key="3">
    <source>
        <dbReference type="ARBA" id="ARBA00022553"/>
    </source>
</evidence>
<dbReference type="SMART" id="SM00387">
    <property type="entry name" value="HATPase_c"/>
    <property type="match status" value="1"/>
</dbReference>
<dbReference type="InterPro" id="IPR018490">
    <property type="entry name" value="cNMP-bd_dom_sf"/>
</dbReference>
<dbReference type="Pfam" id="PF00027">
    <property type="entry name" value="cNMP_binding"/>
    <property type="match status" value="1"/>
</dbReference>
<gene>
    <name evidence="6" type="ORF">GCM10007423_06450</name>
</gene>
<dbReference type="InterPro" id="IPR000595">
    <property type="entry name" value="cNMP-bd_dom"/>
</dbReference>
<reference evidence="7" key="1">
    <citation type="journal article" date="2019" name="Int. J. Syst. Evol. Microbiol.">
        <title>The Global Catalogue of Microorganisms (GCM) 10K type strain sequencing project: providing services to taxonomists for standard genome sequencing and annotation.</title>
        <authorList>
            <consortium name="The Broad Institute Genomics Platform"/>
            <consortium name="The Broad Institute Genome Sequencing Center for Infectious Disease"/>
            <person name="Wu L."/>
            <person name="Ma J."/>
        </authorList>
    </citation>
    <scope>NUCLEOTIDE SEQUENCE [LARGE SCALE GENOMIC DNA]</scope>
    <source>
        <strain evidence="7">CGMCC 1.15288</strain>
    </source>
</reference>
<evidence type="ECO:0000313" key="6">
    <source>
        <dbReference type="EMBL" id="GGH23665.1"/>
    </source>
</evidence>
<dbReference type="SUPFAM" id="SSF51206">
    <property type="entry name" value="cAMP-binding domain-like"/>
    <property type="match status" value="1"/>
</dbReference>
<dbReference type="PRINTS" id="PR00344">
    <property type="entry name" value="BCTRLSENSOR"/>
</dbReference>
<keyword evidence="7" id="KW-1185">Reference proteome</keyword>
<protein>
    <recommendedName>
        <fullName evidence="2">histidine kinase</fullName>
        <ecNumber evidence="2">2.7.13.3</ecNumber>
    </recommendedName>
</protein>
<dbReference type="InterPro" id="IPR036890">
    <property type="entry name" value="HATPase_C_sf"/>
</dbReference>
<dbReference type="InterPro" id="IPR003661">
    <property type="entry name" value="HisK_dim/P_dom"/>
</dbReference>
<dbReference type="PANTHER" id="PTHR43065">
    <property type="entry name" value="SENSOR HISTIDINE KINASE"/>
    <property type="match status" value="1"/>
</dbReference>
<dbReference type="SUPFAM" id="SSF55874">
    <property type="entry name" value="ATPase domain of HSP90 chaperone/DNA topoisomerase II/histidine kinase"/>
    <property type="match status" value="1"/>
</dbReference>
<feature type="domain" description="Cyclic nucleotide-binding" evidence="4">
    <location>
        <begin position="41"/>
        <end position="143"/>
    </location>
</feature>
<dbReference type="Gene3D" id="2.60.120.10">
    <property type="entry name" value="Jelly Rolls"/>
    <property type="match status" value="1"/>
</dbReference>
<sequence length="493" mass="55482">MHSEGSREKVRVYFEIGPLTHTLPRSLMKDISVQDLLAIEVFKDVPESQLEWMIDRSQHYELQEGDMMIRPGEPLVGTHVIFSGRIELYRLQNNTKQIIAELLPGTVTGILPFSRGKMAIAYGVCLETAQLMTFPKELLRELVTSHYELTQALVIVMTSRVREFTELEQQNEKMMALGKLSAGLAHELNNPAAAIVRSSASLKEHLLMQPDSFKSLLSIHLSHQEIDLLNDKMVSLLNNTARPVLSMMKRSEKEDEILDWLDQNNIDGCEDIADNLVEFGVGEDDLEDLKGKINHDDLSPVLTWINNSLTTERMVADIQEASKRIAELVGSVKTFTHMDRGGEREFVDIHVGIRNTLIMLNYKLKKGNIKVVEDFDLTLPPVKAMVGELNQVWTNLIDNAVDALENQADPELTVITRRDKDFVKVTICDNGPGVPAEIRSKIFDPFFTTKSVGKGTGLGLDVVNRIVRQHRGTVTLHSQPGRTEFEVCFPFNG</sequence>
<dbReference type="Gene3D" id="3.30.565.10">
    <property type="entry name" value="Histidine kinase-like ATPase, C-terminal domain"/>
    <property type="match status" value="1"/>
</dbReference>
<dbReference type="InterPro" id="IPR005467">
    <property type="entry name" value="His_kinase_dom"/>
</dbReference>
<evidence type="ECO:0000259" key="5">
    <source>
        <dbReference type="PROSITE" id="PS50109"/>
    </source>
</evidence>
<dbReference type="InterPro" id="IPR003594">
    <property type="entry name" value="HATPase_dom"/>
</dbReference>
<evidence type="ECO:0000259" key="4">
    <source>
        <dbReference type="PROSITE" id="PS50042"/>
    </source>
</evidence>
<accession>A0ABQ1YEW8</accession>
<dbReference type="PANTHER" id="PTHR43065:SF48">
    <property type="entry name" value="HISTIDINE KINASE"/>
    <property type="match status" value="1"/>
</dbReference>
<feature type="domain" description="Histidine kinase" evidence="5">
    <location>
        <begin position="292"/>
        <end position="493"/>
    </location>
</feature>
<dbReference type="GO" id="GO:0016301">
    <property type="term" value="F:kinase activity"/>
    <property type="evidence" value="ECO:0007669"/>
    <property type="project" value="UniProtKB-KW"/>
</dbReference>
<organism evidence="6 7">
    <name type="scientific">Dyadobacter endophyticus</name>
    <dbReference type="NCBI Taxonomy" id="1749036"/>
    <lineage>
        <taxon>Bacteria</taxon>
        <taxon>Pseudomonadati</taxon>
        <taxon>Bacteroidota</taxon>
        <taxon>Cytophagia</taxon>
        <taxon>Cytophagales</taxon>
        <taxon>Spirosomataceae</taxon>
        <taxon>Dyadobacter</taxon>
    </lineage>
</organism>
<keyword evidence="3" id="KW-0597">Phosphoprotein</keyword>
<dbReference type="SMART" id="SM00100">
    <property type="entry name" value="cNMP"/>
    <property type="match status" value="1"/>
</dbReference>
<dbReference type="Gene3D" id="1.10.287.130">
    <property type="match status" value="1"/>
</dbReference>
<proteinExistence type="predicted"/>
<evidence type="ECO:0000256" key="2">
    <source>
        <dbReference type="ARBA" id="ARBA00012438"/>
    </source>
</evidence>
<dbReference type="Proteomes" id="UP000600214">
    <property type="component" value="Unassembled WGS sequence"/>
</dbReference>
<dbReference type="EMBL" id="BMIA01000001">
    <property type="protein sequence ID" value="GGH23665.1"/>
    <property type="molecule type" value="Genomic_DNA"/>
</dbReference>
<evidence type="ECO:0000313" key="7">
    <source>
        <dbReference type="Proteomes" id="UP000600214"/>
    </source>
</evidence>
<dbReference type="CDD" id="cd00082">
    <property type="entry name" value="HisKA"/>
    <property type="match status" value="1"/>
</dbReference>
<dbReference type="SUPFAM" id="SSF47384">
    <property type="entry name" value="Homodimeric domain of signal transducing histidine kinase"/>
    <property type="match status" value="1"/>
</dbReference>